<gene>
    <name evidence="3" type="ORF">FIBSPDRAFT_583534</name>
</gene>
<protein>
    <recommendedName>
        <fullName evidence="2">Nephrocystin 3-like N-terminal domain-containing protein</fullName>
    </recommendedName>
</protein>
<evidence type="ECO:0000313" key="3">
    <source>
        <dbReference type="EMBL" id="KZP18776.1"/>
    </source>
</evidence>
<dbReference type="PANTHER" id="PTHR10039:SF16">
    <property type="entry name" value="GPI INOSITOL-DEACYLASE"/>
    <property type="match status" value="1"/>
</dbReference>
<accession>A0A166HEI0</accession>
<dbReference type="Proteomes" id="UP000076532">
    <property type="component" value="Unassembled WGS sequence"/>
</dbReference>
<dbReference type="AlphaFoldDB" id="A0A166HEI0"/>
<evidence type="ECO:0000259" key="2">
    <source>
        <dbReference type="Pfam" id="PF24883"/>
    </source>
</evidence>
<dbReference type="SUPFAM" id="SSF52540">
    <property type="entry name" value="P-loop containing nucleoside triphosphate hydrolases"/>
    <property type="match status" value="1"/>
</dbReference>
<feature type="domain" description="Nephrocystin 3-like N-terminal" evidence="2">
    <location>
        <begin position="19"/>
        <end position="180"/>
    </location>
</feature>
<dbReference type="InterPro" id="IPR027417">
    <property type="entry name" value="P-loop_NTPase"/>
</dbReference>
<reference evidence="3 4" key="1">
    <citation type="journal article" date="2016" name="Mol. Biol. Evol.">
        <title>Comparative Genomics of Early-Diverging Mushroom-Forming Fungi Provides Insights into the Origins of Lignocellulose Decay Capabilities.</title>
        <authorList>
            <person name="Nagy L.G."/>
            <person name="Riley R."/>
            <person name="Tritt A."/>
            <person name="Adam C."/>
            <person name="Daum C."/>
            <person name="Floudas D."/>
            <person name="Sun H."/>
            <person name="Yadav J.S."/>
            <person name="Pangilinan J."/>
            <person name="Larsson K.H."/>
            <person name="Matsuura K."/>
            <person name="Barry K."/>
            <person name="Labutti K."/>
            <person name="Kuo R."/>
            <person name="Ohm R.A."/>
            <person name="Bhattacharya S.S."/>
            <person name="Shirouzu T."/>
            <person name="Yoshinaga Y."/>
            <person name="Martin F.M."/>
            <person name="Grigoriev I.V."/>
            <person name="Hibbett D.S."/>
        </authorList>
    </citation>
    <scope>NUCLEOTIDE SEQUENCE [LARGE SCALE GENOMIC DNA]</scope>
    <source>
        <strain evidence="3 4">CBS 109695</strain>
    </source>
</reference>
<dbReference type="Gene3D" id="3.40.50.300">
    <property type="entry name" value="P-loop containing nucleotide triphosphate hydrolases"/>
    <property type="match status" value="1"/>
</dbReference>
<organism evidence="3 4">
    <name type="scientific">Athelia psychrophila</name>
    <dbReference type="NCBI Taxonomy" id="1759441"/>
    <lineage>
        <taxon>Eukaryota</taxon>
        <taxon>Fungi</taxon>
        <taxon>Dikarya</taxon>
        <taxon>Basidiomycota</taxon>
        <taxon>Agaricomycotina</taxon>
        <taxon>Agaricomycetes</taxon>
        <taxon>Agaricomycetidae</taxon>
        <taxon>Atheliales</taxon>
        <taxon>Atheliaceae</taxon>
        <taxon>Athelia</taxon>
    </lineage>
</organism>
<name>A0A166HEI0_9AGAM</name>
<dbReference type="OrthoDB" id="448455at2759"/>
<sequence length="263" mass="29534">MTPDQANRIYQWLDAPDSSGNWFIEGADYIRWKETPDSALWVYGTPGCGKTVICSTIIEKIREECAAEPTFACAYFFFDNRNEQTELSLHEKFIRSIVRQLSHQSTGFPTPLVELYDGGQQQASLASLQLILQTIASGFERTYIIVDALDECIDRERVMAWIAQLMQCKAGNMHVLVSSRREMDIEDQFDAIPGLARTPLTGARANADIKVFLDAMLSKMTKWDTQTIARVKEALIAGADGMCVSIPPRCHFQLTEYSPGFDG</sequence>
<dbReference type="EMBL" id="KV417569">
    <property type="protein sequence ID" value="KZP18776.1"/>
    <property type="molecule type" value="Genomic_DNA"/>
</dbReference>
<keyword evidence="1" id="KW-0677">Repeat</keyword>
<dbReference type="PANTHER" id="PTHR10039">
    <property type="entry name" value="AMELOGENIN"/>
    <property type="match status" value="1"/>
</dbReference>
<evidence type="ECO:0000256" key="1">
    <source>
        <dbReference type="ARBA" id="ARBA00022737"/>
    </source>
</evidence>
<proteinExistence type="predicted"/>
<keyword evidence="4" id="KW-1185">Reference proteome</keyword>
<evidence type="ECO:0000313" key="4">
    <source>
        <dbReference type="Proteomes" id="UP000076532"/>
    </source>
</evidence>
<dbReference type="Pfam" id="PF24883">
    <property type="entry name" value="NPHP3_N"/>
    <property type="match status" value="1"/>
</dbReference>
<dbReference type="InterPro" id="IPR056884">
    <property type="entry name" value="NPHP3-like_N"/>
</dbReference>